<feature type="compositionally biased region" description="Polar residues" evidence="1">
    <location>
        <begin position="148"/>
        <end position="159"/>
    </location>
</feature>
<keyword evidence="3" id="KW-1185">Reference proteome</keyword>
<dbReference type="OrthoDB" id="3045787at2759"/>
<dbReference type="GeneID" id="66069923"/>
<accession>A0A9P7V2A2</accession>
<proteinExistence type="predicted"/>
<name>A0A9P7V2A2_9AGAR</name>
<dbReference type="AlphaFoldDB" id="A0A9P7V2A2"/>
<reference evidence="2" key="1">
    <citation type="journal article" date="2021" name="Genome Biol. Evol.">
        <title>The assembled and annotated genome of the fairy-ring fungus Marasmius oreades.</title>
        <authorList>
            <person name="Hiltunen M."/>
            <person name="Ament-Velasquez S.L."/>
            <person name="Johannesson H."/>
        </authorList>
    </citation>
    <scope>NUCLEOTIDE SEQUENCE</scope>
    <source>
        <strain evidence="2">03SP1</strain>
    </source>
</reference>
<protein>
    <submittedName>
        <fullName evidence="2">Uncharacterized protein</fullName>
    </submittedName>
</protein>
<feature type="region of interest" description="Disordered" evidence="1">
    <location>
        <begin position="148"/>
        <end position="224"/>
    </location>
</feature>
<sequence>MRGAFISVGDEVHRPSEAQGWAHARRAVHSSSPHRTAVTHAVHPMHQNAPLYPPTARVDLFYNFVSRESSTLDTPTTHIRNAAPVVVTADETDELARLNSDRFARVRDSLTLPYLSRTRTQSKAKPPMLYLPPGINQQDRHVVVEQVYSGSTSNATRRSTPPRKLPPVHRESPKQLAPLPPFDPYARPRADSLSAVREDRRLCYSPPPKKQPERNPTTHATSDTRLRRMKTVNDLFGRINKRADALGLRVKTTQSRCDHDPLA</sequence>
<evidence type="ECO:0000256" key="1">
    <source>
        <dbReference type="SAM" id="MobiDB-lite"/>
    </source>
</evidence>
<organism evidence="2 3">
    <name type="scientific">Marasmius oreades</name>
    <name type="common">fairy-ring Marasmius</name>
    <dbReference type="NCBI Taxonomy" id="181124"/>
    <lineage>
        <taxon>Eukaryota</taxon>
        <taxon>Fungi</taxon>
        <taxon>Dikarya</taxon>
        <taxon>Basidiomycota</taxon>
        <taxon>Agaricomycotina</taxon>
        <taxon>Agaricomycetes</taxon>
        <taxon>Agaricomycetidae</taxon>
        <taxon>Agaricales</taxon>
        <taxon>Marasmiineae</taxon>
        <taxon>Marasmiaceae</taxon>
        <taxon>Marasmius</taxon>
    </lineage>
</organism>
<comment type="caution">
    <text evidence="2">The sequence shown here is derived from an EMBL/GenBank/DDBJ whole genome shotgun (WGS) entry which is preliminary data.</text>
</comment>
<dbReference type="Proteomes" id="UP001049176">
    <property type="component" value="Chromosome 1"/>
</dbReference>
<feature type="compositionally biased region" description="Polar residues" evidence="1">
    <location>
        <begin position="214"/>
        <end position="223"/>
    </location>
</feature>
<feature type="compositionally biased region" description="Basic and acidic residues" evidence="1">
    <location>
        <begin position="186"/>
        <end position="202"/>
    </location>
</feature>
<evidence type="ECO:0000313" key="3">
    <source>
        <dbReference type="Proteomes" id="UP001049176"/>
    </source>
</evidence>
<evidence type="ECO:0000313" key="2">
    <source>
        <dbReference type="EMBL" id="KAG7098959.1"/>
    </source>
</evidence>
<dbReference type="EMBL" id="CM032181">
    <property type="protein sequence ID" value="KAG7098959.1"/>
    <property type="molecule type" value="Genomic_DNA"/>
</dbReference>
<gene>
    <name evidence="2" type="ORF">E1B28_000847</name>
</gene>
<dbReference type="KEGG" id="more:E1B28_000847"/>
<dbReference type="RefSeq" id="XP_043015429.1">
    <property type="nucleotide sequence ID" value="XM_043146724.1"/>
</dbReference>